<protein>
    <submittedName>
        <fullName evidence="2">Uncharacterized protein</fullName>
    </submittedName>
</protein>
<keyword evidence="1" id="KW-0732">Signal</keyword>
<keyword evidence="3" id="KW-1185">Reference proteome</keyword>
<feature type="chain" id="PRO_5040198227" evidence="1">
    <location>
        <begin position="18"/>
        <end position="128"/>
    </location>
</feature>
<dbReference type="Proteomes" id="UP001154078">
    <property type="component" value="Chromosome 11"/>
</dbReference>
<sequence>MLLKVLVCFFLFQTCLASPTEMFSEEDISIEMPSRKTSSSNTVFLENEDMFFNFIKKLVDTAHKSSSIALRRIQKDADKREKLQEEIGDFLSTFKGAQIPIVDNLPRLLPNNNNKEVKEVKVVQKEQP</sequence>
<dbReference type="OrthoDB" id="6688369at2759"/>
<accession>A0A9P0AVA6</accession>
<organism evidence="2 3">
    <name type="scientific">Brassicogethes aeneus</name>
    <name type="common">Rape pollen beetle</name>
    <name type="synonym">Meligethes aeneus</name>
    <dbReference type="NCBI Taxonomy" id="1431903"/>
    <lineage>
        <taxon>Eukaryota</taxon>
        <taxon>Metazoa</taxon>
        <taxon>Ecdysozoa</taxon>
        <taxon>Arthropoda</taxon>
        <taxon>Hexapoda</taxon>
        <taxon>Insecta</taxon>
        <taxon>Pterygota</taxon>
        <taxon>Neoptera</taxon>
        <taxon>Endopterygota</taxon>
        <taxon>Coleoptera</taxon>
        <taxon>Polyphaga</taxon>
        <taxon>Cucujiformia</taxon>
        <taxon>Nitidulidae</taxon>
        <taxon>Meligethinae</taxon>
        <taxon>Brassicogethes</taxon>
    </lineage>
</organism>
<evidence type="ECO:0000313" key="2">
    <source>
        <dbReference type="EMBL" id="CAH0549293.1"/>
    </source>
</evidence>
<dbReference type="AlphaFoldDB" id="A0A9P0AVA6"/>
<evidence type="ECO:0000313" key="3">
    <source>
        <dbReference type="Proteomes" id="UP001154078"/>
    </source>
</evidence>
<proteinExistence type="predicted"/>
<name>A0A9P0AVA6_BRAAE</name>
<reference evidence="2" key="1">
    <citation type="submission" date="2021-12" db="EMBL/GenBank/DDBJ databases">
        <authorList>
            <person name="King R."/>
        </authorList>
    </citation>
    <scope>NUCLEOTIDE SEQUENCE</scope>
</reference>
<evidence type="ECO:0000256" key="1">
    <source>
        <dbReference type="SAM" id="SignalP"/>
    </source>
</evidence>
<feature type="signal peptide" evidence="1">
    <location>
        <begin position="1"/>
        <end position="17"/>
    </location>
</feature>
<dbReference type="EMBL" id="OV121142">
    <property type="protein sequence ID" value="CAH0549293.1"/>
    <property type="molecule type" value="Genomic_DNA"/>
</dbReference>
<gene>
    <name evidence="2" type="ORF">MELIAE_LOCUS2487</name>
</gene>